<accession>A0A4C1TED5</accession>
<name>A0A4C1TED5_EUMVA</name>
<gene>
    <name evidence="1" type="ORF">EVAR_101734_1</name>
</gene>
<protein>
    <submittedName>
        <fullName evidence="1">Uncharacterized protein</fullName>
    </submittedName>
</protein>
<dbReference type="Proteomes" id="UP000299102">
    <property type="component" value="Unassembled WGS sequence"/>
</dbReference>
<reference evidence="1 2" key="1">
    <citation type="journal article" date="2019" name="Commun. Biol.">
        <title>The bagworm genome reveals a unique fibroin gene that provides high tensile strength.</title>
        <authorList>
            <person name="Kono N."/>
            <person name="Nakamura H."/>
            <person name="Ohtoshi R."/>
            <person name="Tomita M."/>
            <person name="Numata K."/>
            <person name="Arakawa K."/>
        </authorList>
    </citation>
    <scope>NUCLEOTIDE SEQUENCE [LARGE SCALE GENOMIC DNA]</scope>
</reference>
<dbReference type="AlphaFoldDB" id="A0A4C1TED5"/>
<keyword evidence="2" id="KW-1185">Reference proteome</keyword>
<dbReference type="STRING" id="151549.A0A4C1TED5"/>
<dbReference type="EMBL" id="BGZK01004977">
    <property type="protein sequence ID" value="GBP11930.1"/>
    <property type="molecule type" value="Genomic_DNA"/>
</dbReference>
<comment type="caution">
    <text evidence="1">The sequence shown here is derived from an EMBL/GenBank/DDBJ whole genome shotgun (WGS) entry which is preliminary data.</text>
</comment>
<proteinExistence type="predicted"/>
<dbReference type="Gene3D" id="1.20.58.60">
    <property type="match status" value="1"/>
</dbReference>
<evidence type="ECO:0000313" key="2">
    <source>
        <dbReference type="Proteomes" id="UP000299102"/>
    </source>
</evidence>
<dbReference type="OrthoDB" id="18740at2759"/>
<sequence>MAKKRDEILNSEYPKSDFGLDQGEALLRGIRLKREMDEVNRLFDEFEKRARAEDPELQHLQETFRTIVLKTPALKKSLDNLLILWKELNTLSNLHKDRLKLLEISLAGLEDNEHFISEIENQLARHQDLPQLLKA</sequence>
<organism evidence="1 2">
    <name type="scientific">Eumeta variegata</name>
    <name type="common">Bagworm moth</name>
    <name type="synonym">Eumeta japonica</name>
    <dbReference type="NCBI Taxonomy" id="151549"/>
    <lineage>
        <taxon>Eukaryota</taxon>
        <taxon>Metazoa</taxon>
        <taxon>Ecdysozoa</taxon>
        <taxon>Arthropoda</taxon>
        <taxon>Hexapoda</taxon>
        <taxon>Insecta</taxon>
        <taxon>Pterygota</taxon>
        <taxon>Neoptera</taxon>
        <taxon>Endopterygota</taxon>
        <taxon>Lepidoptera</taxon>
        <taxon>Glossata</taxon>
        <taxon>Ditrysia</taxon>
        <taxon>Tineoidea</taxon>
        <taxon>Psychidae</taxon>
        <taxon>Oiketicinae</taxon>
        <taxon>Eumeta</taxon>
    </lineage>
</organism>
<evidence type="ECO:0000313" key="1">
    <source>
        <dbReference type="EMBL" id="GBP11930.1"/>
    </source>
</evidence>